<dbReference type="RefSeq" id="WP_193534698.1">
    <property type="nucleotide sequence ID" value="NZ_JADCLJ010000007.1"/>
</dbReference>
<evidence type="ECO:0000256" key="2">
    <source>
        <dbReference type="ARBA" id="ARBA00022475"/>
    </source>
</evidence>
<comment type="subcellular location">
    <subcellularLocation>
        <location evidence="1">Cell membrane</location>
        <topology evidence="1">Multi-pass membrane protein</topology>
    </subcellularLocation>
</comment>
<feature type="transmembrane region" description="Helical" evidence="6">
    <location>
        <begin position="403"/>
        <end position="424"/>
    </location>
</feature>
<dbReference type="PANTHER" id="PTHR30250:SF26">
    <property type="entry name" value="PSMA PROTEIN"/>
    <property type="match status" value="1"/>
</dbReference>
<feature type="transmembrane region" description="Helical" evidence="6">
    <location>
        <begin position="436"/>
        <end position="457"/>
    </location>
</feature>
<dbReference type="Proteomes" id="UP001516662">
    <property type="component" value="Unassembled WGS sequence"/>
</dbReference>
<feature type="transmembrane region" description="Helical" evidence="6">
    <location>
        <begin position="463"/>
        <end position="486"/>
    </location>
</feature>
<evidence type="ECO:0000256" key="6">
    <source>
        <dbReference type="SAM" id="Phobius"/>
    </source>
</evidence>
<feature type="transmembrane region" description="Helical" evidence="6">
    <location>
        <begin position="343"/>
        <end position="366"/>
    </location>
</feature>
<sequence>MNSKKQLSINLIANIMSFSISIGVSFLLTPFLIKHIGKEAYGFFPLANNFVMYINLVVIALNSMAARFIMLEIMRKDDEKASIYFNSVFYSNIILVVLLSVPLCLVVLFIDRLLNVPHQLLNEVQILFSLIFLTFLITVLGSVFNVATLAVNRIDLRSYQDIIQSGLKAVLFIGFFSLFTPSIFYVGVVSLCVCVIGTFISIYLTKRLLPKLLISLSYFNIHTVKELLSSGIWVSFNQLSVVLLIGFDLLIANLFFGASKAGEYSIAQTVPAFLVFLISMIAGVFVPPMAARYADNDINGLVREIRFSSKVLSVLISVPISGFIVFGDEFYRLWVPGENAEYLHYLSIIMMGPYLINGSISTLFNVNTILNKVKLPSIILFISGVLNILLLFILLKFTNLGLLAIPICSSSISVLRNLIFTPIYPAKCLGVEWHKFYSLLIRNIITTVILVCLFSLLKEMIPFGQWSIFILTVVGCGLLGYIISLFTTLNSKEISRCKILVISRLLQSKKLKESA</sequence>
<reference evidence="7 8" key="1">
    <citation type="submission" date="2020-10" db="EMBL/GenBank/DDBJ databases">
        <title>Bacillus sp. HD4P25, an endophyte from a halophyte.</title>
        <authorList>
            <person name="Sun J.-Q."/>
        </authorList>
    </citation>
    <scope>NUCLEOTIDE SEQUENCE [LARGE SCALE GENOMIC DNA]</scope>
    <source>
        <strain evidence="7 8">YIM 93174</strain>
    </source>
</reference>
<feature type="transmembrane region" description="Helical" evidence="6">
    <location>
        <begin position="12"/>
        <end position="33"/>
    </location>
</feature>
<keyword evidence="2" id="KW-1003">Cell membrane</keyword>
<evidence type="ECO:0000256" key="5">
    <source>
        <dbReference type="ARBA" id="ARBA00023136"/>
    </source>
</evidence>
<keyword evidence="4 6" id="KW-1133">Transmembrane helix</keyword>
<feature type="transmembrane region" description="Helical" evidence="6">
    <location>
        <begin position="83"/>
        <end position="110"/>
    </location>
</feature>
<feature type="transmembrane region" description="Helical" evidence="6">
    <location>
        <begin position="162"/>
        <end position="179"/>
    </location>
</feature>
<organism evidence="7 8">
    <name type="scientific">Litchfieldia luteola</name>
    <dbReference type="NCBI Taxonomy" id="682179"/>
    <lineage>
        <taxon>Bacteria</taxon>
        <taxon>Bacillati</taxon>
        <taxon>Bacillota</taxon>
        <taxon>Bacilli</taxon>
        <taxon>Bacillales</taxon>
        <taxon>Bacillaceae</taxon>
        <taxon>Litchfieldia</taxon>
    </lineage>
</organism>
<protein>
    <submittedName>
        <fullName evidence="7">Oligosaccharide flippase family protein</fullName>
    </submittedName>
</protein>
<dbReference type="Pfam" id="PF01943">
    <property type="entry name" value="Polysacc_synt"/>
    <property type="match status" value="1"/>
</dbReference>
<name>A0ABR9QFF3_9BACI</name>
<accession>A0ABR9QFF3</accession>
<dbReference type="InterPro" id="IPR002797">
    <property type="entry name" value="Polysacc_synth"/>
</dbReference>
<proteinExistence type="predicted"/>
<dbReference type="EMBL" id="JADCLJ010000007">
    <property type="protein sequence ID" value="MBE4907225.1"/>
    <property type="molecule type" value="Genomic_DNA"/>
</dbReference>
<keyword evidence="8" id="KW-1185">Reference proteome</keyword>
<comment type="caution">
    <text evidence="7">The sequence shown here is derived from an EMBL/GenBank/DDBJ whole genome shotgun (WGS) entry which is preliminary data.</text>
</comment>
<feature type="transmembrane region" description="Helical" evidence="6">
    <location>
        <begin position="378"/>
        <end position="397"/>
    </location>
</feature>
<feature type="transmembrane region" description="Helical" evidence="6">
    <location>
        <begin position="185"/>
        <end position="204"/>
    </location>
</feature>
<evidence type="ECO:0000256" key="3">
    <source>
        <dbReference type="ARBA" id="ARBA00022692"/>
    </source>
</evidence>
<evidence type="ECO:0000256" key="1">
    <source>
        <dbReference type="ARBA" id="ARBA00004651"/>
    </source>
</evidence>
<evidence type="ECO:0000313" key="7">
    <source>
        <dbReference type="EMBL" id="MBE4907225.1"/>
    </source>
</evidence>
<evidence type="ECO:0000313" key="8">
    <source>
        <dbReference type="Proteomes" id="UP001516662"/>
    </source>
</evidence>
<dbReference type="InterPro" id="IPR050833">
    <property type="entry name" value="Poly_Biosynth_Transport"/>
</dbReference>
<feature type="transmembrane region" description="Helical" evidence="6">
    <location>
        <begin position="270"/>
        <end position="290"/>
    </location>
</feature>
<feature type="transmembrane region" description="Helical" evidence="6">
    <location>
        <begin position="53"/>
        <end position="71"/>
    </location>
</feature>
<gene>
    <name evidence="7" type="ORF">IMZ08_04020</name>
</gene>
<feature type="transmembrane region" description="Helical" evidence="6">
    <location>
        <begin position="130"/>
        <end position="150"/>
    </location>
</feature>
<dbReference type="PANTHER" id="PTHR30250">
    <property type="entry name" value="PST FAMILY PREDICTED COLANIC ACID TRANSPORTER"/>
    <property type="match status" value="1"/>
</dbReference>
<keyword evidence="5 6" id="KW-0472">Membrane</keyword>
<keyword evidence="3 6" id="KW-0812">Transmembrane</keyword>
<feature type="transmembrane region" description="Helical" evidence="6">
    <location>
        <begin position="311"/>
        <end position="331"/>
    </location>
</feature>
<evidence type="ECO:0000256" key="4">
    <source>
        <dbReference type="ARBA" id="ARBA00022989"/>
    </source>
</evidence>